<dbReference type="Proteomes" id="UP000297890">
    <property type="component" value="Unassembled WGS sequence"/>
</dbReference>
<proteinExistence type="predicted"/>
<dbReference type="EMBL" id="SRIO01000057">
    <property type="protein sequence ID" value="TFZ80584.1"/>
    <property type="molecule type" value="Genomic_DNA"/>
</dbReference>
<reference evidence="1 2" key="1">
    <citation type="journal article" date="2019" name="ISME J.">
        <title>Candidatus Macondimonas diazotrophica, a novel gammaproteobacterial genus dominating crude-oil-contaminated coastal sediments.</title>
        <authorList>
            <person name="Karthikeyan S."/>
            <person name="Konstantinidis K."/>
        </authorList>
    </citation>
    <scope>NUCLEOTIDE SEQUENCE [LARGE SCALE GENOMIC DNA]</scope>
    <source>
        <strain evidence="1 2">KTK01</strain>
    </source>
</reference>
<dbReference type="AlphaFoldDB" id="A0A4Z0F6E3"/>
<dbReference type="RefSeq" id="WP_135283009.1">
    <property type="nucleotide sequence ID" value="NZ_SRIO01000057.1"/>
</dbReference>
<keyword evidence="2" id="KW-1185">Reference proteome</keyword>
<evidence type="ECO:0000313" key="2">
    <source>
        <dbReference type="Proteomes" id="UP000297890"/>
    </source>
</evidence>
<protein>
    <submittedName>
        <fullName evidence="1">Uncharacterized protein</fullName>
    </submittedName>
</protein>
<gene>
    <name evidence="1" type="ORF">E4680_13815</name>
</gene>
<accession>A0A4Z0F6E3</accession>
<sequence>MNTKSIPVIELEDESGIPVVAVLSHIVGVVKESDDVSVVFINGATDTDHGWYVKANFDDLKAAIERGESCNMRPVENLTASKRVHEMVNNPNAPINLTGLSSGQRASVMAHRPDCPIDMTGLTPYDRARVMACRPDCPVDLTGLNGPERVKVMTSRPDYKPSKG</sequence>
<name>A0A4Z0F6E3_9GAMM</name>
<evidence type="ECO:0000313" key="1">
    <source>
        <dbReference type="EMBL" id="TFZ80584.1"/>
    </source>
</evidence>
<organism evidence="1 2">
    <name type="scientific">Candidatus Macondimonas diazotrophica</name>
    <dbReference type="NCBI Taxonomy" id="2305248"/>
    <lineage>
        <taxon>Bacteria</taxon>
        <taxon>Pseudomonadati</taxon>
        <taxon>Pseudomonadota</taxon>
        <taxon>Gammaproteobacteria</taxon>
        <taxon>Chromatiales</taxon>
        <taxon>Ectothiorhodospiraceae</taxon>
        <taxon>Candidatus Macondimonas</taxon>
    </lineage>
</organism>
<comment type="caution">
    <text evidence="1">The sequence shown here is derived from an EMBL/GenBank/DDBJ whole genome shotgun (WGS) entry which is preliminary data.</text>
</comment>